<reference evidence="2" key="1">
    <citation type="submission" date="2021-06" db="EMBL/GenBank/DDBJ databases">
        <authorList>
            <person name="Kallberg Y."/>
            <person name="Tangrot J."/>
            <person name="Rosling A."/>
        </authorList>
    </citation>
    <scope>NUCLEOTIDE SEQUENCE</scope>
    <source>
        <strain evidence="2">MT106</strain>
    </source>
</reference>
<feature type="compositionally biased region" description="Low complexity" evidence="1">
    <location>
        <begin position="128"/>
        <end position="142"/>
    </location>
</feature>
<organism evidence="2 3">
    <name type="scientific">Ambispora gerdemannii</name>
    <dbReference type="NCBI Taxonomy" id="144530"/>
    <lineage>
        <taxon>Eukaryota</taxon>
        <taxon>Fungi</taxon>
        <taxon>Fungi incertae sedis</taxon>
        <taxon>Mucoromycota</taxon>
        <taxon>Glomeromycotina</taxon>
        <taxon>Glomeromycetes</taxon>
        <taxon>Archaeosporales</taxon>
        <taxon>Ambisporaceae</taxon>
        <taxon>Ambispora</taxon>
    </lineage>
</organism>
<dbReference type="Proteomes" id="UP000789831">
    <property type="component" value="Unassembled WGS sequence"/>
</dbReference>
<gene>
    <name evidence="2" type="ORF">AGERDE_LOCUS7406</name>
</gene>
<feature type="region of interest" description="Disordered" evidence="1">
    <location>
        <begin position="95"/>
        <end position="202"/>
    </location>
</feature>
<feature type="region of interest" description="Disordered" evidence="1">
    <location>
        <begin position="1"/>
        <end position="39"/>
    </location>
</feature>
<proteinExistence type="predicted"/>
<comment type="caution">
    <text evidence="2">The sequence shown here is derived from an EMBL/GenBank/DDBJ whole genome shotgun (WGS) entry which is preliminary data.</text>
</comment>
<dbReference type="EMBL" id="CAJVPL010001343">
    <property type="protein sequence ID" value="CAG8566247.1"/>
    <property type="molecule type" value="Genomic_DNA"/>
</dbReference>
<accession>A0A9N9BJE9</accession>
<protein>
    <submittedName>
        <fullName evidence="2">2537_t:CDS:1</fullName>
    </submittedName>
</protein>
<feature type="compositionally biased region" description="Basic and acidic residues" evidence="1">
    <location>
        <begin position="171"/>
        <end position="194"/>
    </location>
</feature>
<evidence type="ECO:0000313" key="2">
    <source>
        <dbReference type="EMBL" id="CAG8566247.1"/>
    </source>
</evidence>
<evidence type="ECO:0000256" key="1">
    <source>
        <dbReference type="SAM" id="MobiDB-lite"/>
    </source>
</evidence>
<sequence>MSERGSKTPKKTSKKKDVVIEPPSPEDSEEQVDQLTGDLEDMQVDQAILLETDKAKKSNGYPESDSTWEYEENVFCRPLITAYWDDKEKFLDNERKEEWRSQPDIMKAKMTARSTKDTLISRENSVQTPSHTHTTSTPASPSRILRERTPAKLKKMRKFARMESSASEAESSEKTKTSEQRIEEQEEIHGHSPDDEFDPVGIEGSWEPLVKEVITVYPTSDQNVLKVYVLW</sequence>
<evidence type="ECO:0000313" key="3">
    <source>
        <dbReference type="Proteomes" id="UP000789831"/>
    </source>
</evidence>
<feature type="compositionally biased region" description="Acidic residues" evidence="1">
    <location>
        <begin position="24"/>
        <end position="39"/>
    </location>
</feature>
<dbReference type="Gene3D" id="2.40.50.40">
    <property type="match status" value="1"/>
</dbReference>
<keyword evidence="3" id="KW-1185">Reference proteome</keyword>
<dbReference type="AlphaFoldDB" id="A0A9N9BJE9"/>
<name>A0A9N9BJE9_9GLOM</name>